<feature type="compositionally biased region" description="Pro residues" evidence="1">
    <location>
        <begin position="119"/>
        <end position="129"/>
    </location>
</feature>
<evidence type="ECO:0000256" key="1">
    <source>
        <dbReference type="SAM" id="MobiDB-lite"/>
    </source>
</evidence>
<reference evidence="2" key="1">
    <citation type="submission" date="2021-02" db="EMBL/GenBank/DDBJ databases">
        <title>Genome sequence Cadophora malorum strain M34.</title>
        <authorList>
            <person name="Stefanovic E."/>
            <person name="Vu D."/>
            <person name="Scully C."/>
            <person name="Dijksterhuis J."/>
            <person name="Roader J."/>
            <person name="Houbraken J."/>
        </authorList>
    </citation>
    <scope>NUCLEOTIDE SEQUENCE</scope>
    <source>
        <strain evidence="2">M34</strain>
    </source>
</reference>
<feature type="region of interest" description="Disordered" evidence="1">
    <location>
        <begin position="94"/>
        <end position="113"/>
    </location>
</feature>
<accession>A0A8H7W3D7</accession>
<dbReference type="Proteomes" id="UP000664132">
    <property type="component" value="Unassembled WGS sequence"/>
</dbReference>
<sequence length="260" mass="27782">MSLQYTSTKAIPNQPLYASCIVNIKQKARSWGISSQNFDLDFALINSQVRVHGAYGAYNELEKLWHVEFYTWSKYFGDEPFPFPFPSTTAPTLISASNPAPAPTGPRAMNSAPVPNPYPPVYIPGPPQTPVVNTGGSSPATGSGTRAQLTHHHQGSPPGSGLRNEFSIRGMAGKNANGGSPRYINMGQAYNNRPTRGRGIVDREPRQNLNSEPVGSSGRGPEHGGSNGNGGGSGGIQRGRGAVYAARRQLKIARRAQGRN</sequence>
<name>A0A8H7W3D7_9HELO</name>
<evidence type="ECO:0000313" key="2">
    <source>
        <dbReference type="EMBL" id="KAG4415705.1"/>
    </source>
</evidence>
<keyword evidence="3" id="KW-1185">Reference proteome</keyword>
<comment type="caution">
    <text evidence="2">The sequence shown here is derived from an EMBL/GenBank/DDBJ whole genome shotgun (WGS) entry which is preliminary data.</text>
</comment>
<gene>
    <name evidence="2" type="ORF">IFR04_011162</name>
</gene>
<feature type="compositionally biased region" description="Gly residues" evidence="1">
    <location>
        <begin position="223"/>
        <end position="238"/>
    </location>
</feature>
<protein>
    <submittedName>
        <fullName evidence="2">Uncharacterized protein</fullName>
    </submittedName>
</protein>
<feature type="compositionally biased region" description="Low complexity" evidence="1">
    <location>
        <begin position="130"/>
        <end position="145"/>
    </location>
</feature>
<organism evidence="2 3">
    <name type="scientific">Cadophora malorum</name>
    <dbReference type="NCBI Taxonomy" id="108018"/>
    <lineage>
        <taxon>Eukaryota</taxon>
        <taxon>Fungi</taxon>
        <taxon>Dikarya</taxon>
        <taxon>Ascomycota</taxon>
        <taxon>Pezizomycotina</taxon>
        <taxon>Leotiomycetes</taxon>
        <taxon>Helotiales</taxon>
        <taxon>Ploettnerulaceae</taxon>
        <taxon>Cadophora</taxon>
    </lineage>
</organism>
<evidence type="ECO:0000313" key="3">
    <source>
        <dbReference type="Proteomes" id="UP000664132"/>
    </source>
</evidence>
<feature type="region of interest" description="Disordered" evidence="1">
    <location>
        <begin position="119"/>
        <end position="243"/>
    </location>
</feature>
<proteinExistence type="predicted"/>
<dbReference type="AlphaFoldDB" id="A0A8H7W3D7"/>
<dbReference type="EMBL" id="JAFJYH010000212">
    <property type="protein sequence ID" value="KAG4415705.1"/>
    <property type="molecule type" value="Genomic_DNA"/>
</dbReference>
<dbReference type="OrthoDB" id="3557783at2759"/>